<gene>
    <name evidence="6" type="ORF">DFJ64_3018</name>
</gene>
<dbReference type="GO" id="GO:0006538">
    <property type="term" value="P:L-glutamate catabolic process"/>
    <property type="evidence" value="ECO:0007669"/>
    <property type="project" value="InterPro"/>
</dbReference>
<dbReference type="PANTHER" id="PTHR43403">
    <property type="entry name" value="NAD-SPECIFIC GLUTAMATE DEHYDROGENASE"/>
    <property type="match status" value="1"/>
</dbReference>
<feature type="domain" description="NAD-glutamate dehydrogenase catalytic" evidence="1">
    <location>
        <begin position="746"/>
        <end position="1242"/>
    </location>
</feature>
<sequence length="1631" mass="182021">MTATGVHKREDEKAALLAEAVKVAEQSRSRGALSVAQAEALLSAYYRHVAPEDLLGRDPVDVYGAACSHYRLAATRIRGTAAVRVFTPTVEEHGWSSSHTVVEVITDDMPFLVDSVTMELSRQGRGIHLVIHPQLTVRRDVTGRLLEVVGSVGGERSELLADEAGELVQESWIHVEIDRETEVAELEKIASNLRRVLSDVREAVEDWPKLHARAMEIVHELEESPPPLPEREIEEAKELLTWLADNHFTFLGYREYVLRTEDDDTVLRAVPGSGLGILRTDPRSATSFRQMPPDVRAKAREKKLLIITKANSRATVHRPAYLDYIGIKTFGPDGEVVGERRFLGLFTSAAYTQSVLRIPVLRGKTTEVLARAGFSPDSHAGRELLDILETYPRDELFQVTVDELLPTVLGILSLQERRMLRVFTRRDPYGRYVSCLVYLPRDRFSTQVRLRLQDLLLEAYNGESIDFSLRFSESVLARLHFVVRVPRGATIPEVDVAELERRLASATRTWVDDFAEALDDQVGEEAAARLFRKYAEAFPVGYRDDFPARTAVADLRRLEELPPTGGFSVSLYEPVDAAADERRFKIYRTGSPLSLSDVLPRLSRMGVEVVDERPYPIEAADGTRAWIYDFGLVYRGPVDVPPSALRELFQDAFTAVWSGRAESDGFNALVLRAGLTWRQVSVLRAYAKYMRQAGSTFSQDYIEDALTANVELAKLLIELFETRFDPALELDARAREERSAQVTKRIAEALDSVASLDQDRIIRSFLTLITTTTRTNYYQRDADGEPKSYLSFKFDPRNNPDLPHPRPRFETWVYSPRVEGVHLRFGPVARGGLRWSDRREDFRSEVLELAKAQMVKNTVIVPVGAKGGFFCKELPDPSDRDAWMAEGIACYTTFIRGLLDVTDNLRHGQVIPPPDVVRHDGDDAYLVVAPDKGTARFSDVANEVAKSYDFWLGDAFASGGSTGYDHKAMGITAKGAWVSVQRHFREMGRDCQNEDFTCVGIGDMSGDVFGNGMLCSRHIRLVAAFDHRHIFLDPNPDPEASYEERRRLFELPRSSWDDYRRDLISEGGGVYPRTAKSIPVTPQVRAALGIAGDVTSMTPHEMIRAILTAPVDLLWNGGIGTYVKASSESHADVGDKANDAVRVNGIDLRAACVGEGGNLGFTQLGRIEYASNGGRINTDFIDNSAGVDTSDHEVNIKILLDELIRDGELTVKQRNDLLAQMTDEVAALVLNDNYQRNVALQNAAAVAPNMLQVHADWIRRLEKRGVLDRELAGLPSAKQLRERQAQGRGLTTPELATLMSYTTIALADELLESTLPDDPYLRAELEAYFPTPIRERFGHRLDGHPLRREIIVTQVVNRLVNVAGITFYPRLSLETGAPAETLTRAHVAAREIFGVDEILRDIERLDNKVDAGVQVRMRLEARTIAERASRWLVQNRRPPLDIAGCVEYFTDPVRRLTAVLPEVLTGRERTLFEGRRDALLASGVPKDLAVRVAVLPPAYAGLGIVEVANRTGADVVEVARVHFTLGERLQLGRLLERILALPRHDRWQATARAALRDDFHSVHAQLTLNALAVSSTNATAEERVAAWEERNAALVARTRSTLAEIVESDVADLARLSVALRVVRRLLPTAT</sequence>
<dbReference type="Pfam" id="PF05088">
    <property type="entry name" value="Bac_GDH_CD"/>
    <property type="match status" value="1"/>
</dbReference>
<dbReference type="Proteomes" id="UP000256485">
    <property type="component" value="Unassembled WGS sequence"/>
</dbReference>
<dbReference type="Pfam" id="PF21079">
    <property type="entry name" value="GDH_HM2"/>
    <property type="match status" value="1"/>
</dbReference>
<dbReference type="Pfam" id="PF21077">
    <property type="entry name" value="GDH_ACT3"/>
    <property type="match status" value="1"/>
</dbReference>
<dbReference type="SUPFAM" id="SSF53223">
    <property type="entry name" value="Aminoacid dehydrogenase-like, N-terminal domain"/>
    <property type="match status" value="1"/>
</dbReference>
<dbReference type="InterPro" id="IPR049062">
    <property type="entry name" value="NAD_Glu_DH_ACT2"/>
</dbReference>
<dbReference type="Pfam" id="PF21074">
    <property type="entry name" value="GDH_C"/>
    <property type="match status" value="1"/>
</dbReference>
<reference evidence="6 7" key="1">
    <citation type="submission" date="2018-08" db="EMBL/GenBank/DDBJ databases">
        <title>Sequencing the genomes of 1000 actinobacteria strains.</title>
        <authorList>
            <person name="Klenk H.-P."/>
        </authorList>
    </citation>
    <scope>NUCLEOTIDE SEQUENCE [LARGE SCALE GENOMIC DNA]</scope>
    <source>
        <strain evidence="6 7">DSM 22891</strain>
    </source>
</reference>
<dbReference type="InterPro" id="IPR049059">
    <property type="entry name" value="NAD_Glu_DH_HM1"/>
</dbReference>
<dbReference type="Pfam" id="PF21078">
    <property type="entry name" value="GDH_HM3"/>
    <property type="match status" value="1"/>
</dbReference>
<dbReference type="SUPFAM" id="SSF51735">
    <property type="entry name" value="NAD(P)-binding Rossmann-fold domains"/>
    <property type="match status" value="1"/>
</dbReference>
<keyword evidence="7" id="KW-1185">Reference proteome</keyword>
<dbReference type="PANTHER" id="PTHR43403:SF1">
    <property type="entry name" value="NAD-SPECIFIC GLUTAMATE DEHYDROGENASE"/>
    <property type="match status" value="1"/>
</dbReference>
<dbReference type="Pfam" id="PF21075">
    <property type="entry name" value="GDH_ACT1"/>
    <property type="match status" value="1"/>
</dbReference>
<dbReference type="Pfam" id="PF21073">
    <property type="entry name" value="GDH_HM1"/>
    <property type="match status" value="1"/>
</dbReference>
<dbReference type="Gene3D" id="3.40.50.720">
    <property type="entry name" value="NAD(P)-binding Rossmann-like Domain"/>
    <property type="match status" value="1"/>
</dbReference>
<dbReference type="InterPro" id="IPR048381">
    <property type="entry name" value="GDH_C"/>
</dbReference>
<feature type="domain" description="NAD-specific glutamate dehydrogenase C-terminal" evidence="2">
    <location>
        <begin position="1287"/>
        <end position="1624"/>
    </location>
</feature>
<dbReference type="EMBL" id="QTUC01000001">
    <property type="protein sequence ID" value="REF37574.1"/>
    <property type="molecule type" value="Genomic_DNA"/>
</dbReference>
<evidence type="ECO:0000313" key="7">
    <source>
        <dbReference type="Proteomes" id="UP000256485"/>
    </source>
</evidence>
<evidence type="ECO:0000259" key="1">
    <source>
        <dbReference type="Pfam" id="PF05088"/>
    </source>
</evidence>
<dbReference type="InterPro" id="IPR049064">
    <property type="entry name" value="NAD_Glu_DH_ACT3"/>
</dbReference>
<feature type="domain" description="NAD-glutamate dehydrogenase N-terminal ACT1" evidence="3">
    <location>
        <begin position="42"/>
        <end position="193"/>
    </location>
</feature>
<dbReference type="InterPro" id="IPR024727">
    <property type="entry name" value="NAD_Glu_DH_N_ACT1"/>
</dbReference>
<accession>A0A3D9VHA7</accession>
<dbReference type="OrthoDB" id="9758052at2"/>
<evidence type="ECO:0000259" key="2">
    <source>
        <dbReference type="Pfam" id="PF21074"/>
    </source>
</evidence>
<evidence type="ECO:0000313" key="6">
    <source>
        <dbReference type="EMBL" id="REF37574.1"/>
    </source>
</evidence>
<dbReference type="InterPro" id="IPR049058">
    <property type="entry name" value="NAD_Glu_DH_HM2"/>
</dbReference>
<proteinExistence type="predicted"/>
<dbReference type="GO" id="GO:0004069">
    <property type="term" value="F:L-aspartate:2-oxoglutarate aminotransferase activity"/>
    <property type="evidence" value="ECO:0007669"/>
    <property type="project" value="InterPro"/>
</dbReference>
<dbReference type="InterPro" id="IPR036291">
    <property type="entry name" value="NAD(P)-bd_dom_sf"/>
</dbReference>
<dbReference type="InterPro" id="IPR028971">
    <property type="entry name" value="NAD-GDH_cat"/>
</dbReference>
<organism evidence="6 7">
    <name type="scientific">Thermasporomyces composti</name>
    <dbReference type="NCBI Taxonomy" id="696763"/>
    <lineage>
        <taxon>Bacteria</taxon>
        <taxon>Bacillati</taxon>
        <taxon>Actinomycetota</taxon>
        <taxon>Actinomycetes</taxon>
        <taxon>Propionibacteriales</taxon>
        <taxon>Nocardioidaceae</taxon>
        <taxon>Thermasporomyces</taxon>
    </lineage>
</organism>
<protein>
    <submittedName>
        <fullName evidence="6">Glutamate dehydrogenase (NAD)</fullName>
    </submittedName>
</protein>
<dbReference type="RefSeq" id="WP_115851014.1">
    <property type="nucleotide sequence ID" value="NZ_QTUC01000001.1"/>
</dbReference>
<dbReference type="InterPro" id="IPR046346">
    <property type="entry name" value="Aminoacid_DH-like_N_sf"/>
</dbReference>
<evidence type="ECO:0000259" key="4">
    <source>
        <dbReference type="Pfam" id="PF21076"/>
    </source>
</evidence>
<evidence type="ECO:0000259" key="5">
    <source>
        <dbReference type="Pfam" id="PF21077"/>
    </source>
</evidence>
<name>A0A3D9VHA7_THECX</name>
<dbReference type="InterPro" id="IPR007780">
    <property type="entry name" value="NAD_Glu_DH_bac"/>
</dbReference>
<dbReference type="Pfam" id="PF21076">
    <property type="entry name" value="GDH_ACT2"/>
    <property type="match status" value="1"/>
</dbReference>
<dbReference type="GO" id="GO:0004352">
    <property type="term" value="F:glutamate dehydrogenase (NAD+) activity"/>
    <property type="evidence" value="ECO:0007669"/>
    <property type="project" value="InterPro"/>
</dbReference>
<feature type="domain" description="NAD-glutamate dehydrogenase ACT2" evidence="4">
    <location>
        <begin position="421"/>
        <end position="510"/>
    </location>
</feature>
<dbReference type="InterPro" id="IPR049056">
    <property type="entry name" value="NAD_Glu_DH_HM3"/>
</dbReference>
<evidence type="ECO:0000259" key="3">
    <source>
        <dbReference type="Pfam" id="PF21075"/>
    </source>
</evidence>
<feature type="domain" description="NAD-glutamate dehydrogenase ACT3" evidence="5">
    <location>
        <begin position="568"/>
        <end position="639"/>
    </location>
</feature>
<dbReference type="PIRSF" id="PIRSF036761">
    <property type="entry name" value="GDH_Mll4104"/>
    <property type="match status" value="1"/>
</dbReference>
<comment type="caution">
    <text evidence="6">The sequence shown here is derived from an EMBL/GenBank/DDBJ whole genome shotgun (WGS) entry which is preliminary data.</text>
</comment>